<dbReference type="RefSeq" id="WP_112285343.1">
    <property type="nucleotide sequence ID" value="NZ_MASW01000007.1"/>
</dbReference>
<dbReference type="InterPro" id="IPR018060">
    <property type="entry name" value="HTH_AraC"/>
</dbReference>
<dbReference type="PROSITE" id="PS01124">
    <property type="entry name" value="HTH_ARAC_FAMILY_2"/>
    <property type="match status" value="1"/>
</dbReference>
<keyword evidence="3" id="KW-0804">Transcription</keyword>
<dbReference type="OrthoDB" id="2060755at2"/>
<accession>A0A2V4AIF1</accession>
<dbReference type="GO" id="GO:0003700">
    <property type="term" value="F:DNA-binding transcription factor activity"/>
    <property type="evidence" value="ECO:0007669"/>
    <property type="project" value="InterPro"/>
</dbReference>
<dbReference type="PANTHER" id="PTHR46796">
    <property type="entry name" value="HTH-TYPE TRANSCRIPTIONAL ACTIVATOR RHAS-RELATED"/>
    <property type="match status" value="1"/>
</dbReference>
<protein>
    <submittedName>
        <fullName evidence="4">AraC family transcriptional regulator</fullName>
    </submittedName>
</protein>
<dbReference type="EMBL" id="MASW01000007">
    <property type="protein sequence ID" value="PXY19411.1"/>
    <property type="molecule type" value="Genomic_DNA"/>
</dbReference>
<dbReference type="InterPro" id="IPR050204">
    <property type="entry name" value="AraC_XylS_family_regulators"/>
</dbReference>
<dbReference type="SMART" id="SM00342">
    <property type="entry name" value="HTH_ARAC"/>
    <property type="match status" value="1"/>
</dbReference>
<dbReference type="InterPro" id="IPR003313">
    <property type="entry name" value="AraC-bd"/>
</dbReference>
<keyword evidence="5" id="KW-1185">Reference proteome</keyword>
<dbReference type="InterPro" id="IPR037923">
    <property type="entry name" value="HTH-like"/>
</dbReference>
<dbReference type="SUPFAM" id="SSF46689">
    <property type="entry name" value="Homeodomain-like"/>
    <property type="match status" value="1"/>
</dbReference>
<dbReference type="Proteomes" id="UP000249915">
    <property type="component" value="Unassembled WGS sequence"/>
</dbReference>
<evidence type="ECO:0000256" key="2">
    <source>
        <dbReference type="ARBA" id="ARBA00023125"/>
    </source>
</evidence>
<sequence>MAERAEVTAWRPGVHGIREVLRARFVGHVYPSHTHDAWTLLLVDDGVVRYGLHRHEHGALRSVVTLLPPDVAHDGRSALPGGFRKRVLYLERDVLADTLIGRAVGAPALADPLLRLRVHQLHEALALPGEDLEAEGRLALVAERLRGHLRGGPRTGADPGEPGLAARLRELLDASVPAGLTLHEAGRRLGAQPARLVRAFSWAYGLPPHRYLTGRRVEVARRHLLAGYPPAEAATAAGFYDQPHLNRHFKRLVGVTPARYARGRS</sequence>
<dbReference type="PANTHER" id="PTHR46796:SF2">
    <property type="entry name" value="TRANSCRIPTIONAL REGULATORY PROTEIN"/>
    <property type="match status" value="1"/>
</dbReference>
<organism evidence="4 5">
    <name type="scientific">Prauserella muralis</name>
    <dbReference type="NCBI Taxonomy" id="588067"/>
    <lineage>
        <taxon>Bacteria</taxon>
        <taxon>Bacillati</taxon>
        <taxon>Actinomycetota</taxon>
        <taxon>Actinomycetes</taxon>
        <taxon>Pseudonocardiales</taxon>
        <taxon>Pseudonocardiaceae</taxon>
        <taxon>Prauserella</taxon>
    </lineage>
</organism>
<comment type="caution">
    <text evidence="4">The sequence shown here is derived from an EMBL/GenBank/DDBJ whole genome shotgun (WGS) entry which is preliminary data.</text>
</comment>
<dbReference type="AlphaFoldDB" id="A0A2V4AIF1"/>
<dbReference type="SUPFAM" id="SSF51215">
    <property type="entry name" value="Regulatory protein AraC"/>
    <property type="match status" value="1"/>
</dbReference>
<evidence type="ECO:0000256" key="1">
    <source>
        <dbReference type="ARBA" id="ARBA00023015"/>
    </source>
</evidence>
<dbReference type="Pfam" id="PF02311">
    <property type="entry name" value="AraC_binding"/>
    <property type="match status" value="1"/>
</dbReference>
<keyword evidence="2" id="KW-0238">DNA-binding</keyword>
<keyword evidence="1" id="KW-0805">Transcription regulation</keyword>
<dbReference type="Pfam" id="PF12833">
    <property type="entry name" value="HTH_18"/>
    <property type="match status" value="1"/>
</dbReference>
<evidence type="ECO:0000313" key="5">
    <source>
        <dbReference type="Proteomes" id="UP000249915"/>
    </source>
</evidence>
<name>A0A2V4AIF1_9PSEU</name>
<evidence type="ECO:0000313" key="4">
    <source>
        <dbReference type="EMBL" id="PXY19411.1"/>
    </source>
</evidence>
<dbReference type="InterPro" id="IPR009057">
    <property type="entry name" value="Homeodomain-like_sf"/>
</dbReference>
<reference evidence="4 5" key="1">
    <citation type="submission" date="2016-07" db="EMBL/GenBank/DDBJ databases">
        <title>Draft genome sequence of Prauserella muralis DSM 45305, isolated from a mould-covered wall in an indoor environment.</title>
        <authorList>
            <person name="Ruckert C."/>
            <person name="Albersmeier A."/>
            <person name="Jiang C.-L."/>
            <person name="Jiang Y."/>
            <person name="Kalinowski J."/>
            <person name="Schneider O."/>
            <person name="Winkler A."/>
            <person name="Zotchev S.B."/>
        </authorList>
    </citation>
    <scope>NUCLEOTIDE SEQUENCE [LARGE SCALE GENOMIC DNA]</scope>
    <source>
        <strain evidence="4 5">DSM 45305</strain>
    </source>
</reference>
<dbReference type="Gene3D" id="1.10.10.60">
    <property type="entry name" value="Homeodomain-like"/>
    <property type="match status" value="1"/>
</dbReference>
<gene>
    <name evidence="4" type="ORF">BAY60_32225</name>
</gene>
<proteinExistence type="predicted"/>
<dbReference type="GO" id="GO:0043565">
    <property type="term" value="F:sequence-specific DNA binding"/>
    <property type="evidence" value="ECO:0007669"/>
    <property type="project" value="InterPro"/>
</dbReference>
<evidence type="ECO:0000256" key="3">
    <source>
        <dbReference type="ARBA" id="ARBA00023163"/>
    </source>
</evidence>